<keyword evidence="3" id="KW-0067">ATP-binding</keyword>
<dbReference type="EMBL" id="CP163431">
    <property type="protein sequence ID" value="XDQ05282.1"/>
    <property type="molecule type" value="Genomic_DNA"/>
</dbReference>
<dbReference type="InterPro" id="IPR029000">
    <property type="entry name" value="Cyclophilin-like_dom_sf"/>
</dbReference>
<dbReference type="PANTHER" id="PTHR43309">
    <property type="entry name" value="5-OXOPROLINASE SUBUNIT C"/>
    <property type="match status" value="1"/>
</dbReference>
<organism evidence="5">
    <name type="scientific">Streptomyces sp. R08</name>
    <dbReference type="NCBI Taxonomy" id="3238624"/>
    <lineage>
        <taxon>Bacteria</taxon>
        <taxon>Bacillati</taxon>
        <taxon>Actinomycetota</taxon>
        <taxon>Actinomycetes</taxon>
        <taxon>Kitasatosporales</taxon>
        <taxon>Streptomycetaceae</taxon>
        <taxon>Streptomyces</taxon>
    </lineage>
</organism>
<dbReference type="GO" id="GO:0005524">
    <property type="term" value="F:ATP binding"/>
    <property type="evidence" value="ECO:0007669"/>
    <property type="project" value="UniProtKB-KW"/>
</dbReference>
<dbReference type="GO" id="GO:0016787">
    <property type="term" value="F:hydrolase activity"/>
    <property type="evidence" value="ECO:0007669"/>
    <property type="project" value="UniProtKB-KW"/>
</dbReference>
<dbReference type="Gene3D" id="2.40.100.10">
    <property type="entry name" value="Cyclophilin-like"/>
    <property type="match status" value="1"/>
</dbReference>
<dbReference type="PANTHER" id="PTHR43309:SF3">
    <property type="entry name" value="5-OXOPROLINASE SUBUNIT C"/>
    <property type="match status" value="1"/>
</dbReference>
<sequence length="330" mass="35270">MADTLTVRTAGIVTVQDLGRVGRSRYGLPANGAADQHSARVANVLCGNDDRAPLLEITALDFACVPSADILIAVTGAPADVTVDGVVRPQWEPIPVRAGETVRVAGIHRGLRVYLAVLGSFEADYLQGSCAPDTILGFGPTLSAGDELTLRMACPPIDHPFSRIPLFRLKAPVPAFPTTWTIDVTDGPDRAEFGDTARRLFDAPFTVTPRSNHIGLRLQGEVPRRVTQGEVLSRGVPIGAVEVPAGDELLVLHRGRGVTAGYPVLAVVTATGLSALGQVRPGQSLHFRHRTLNQAITAHRTQRHAIETLRTRVHTAFEALHIQTPAPAHL</sequence>
<dbReference type="InterPro" id="IPR003778">
    <property type="entry name" value="CT_A_B"/>
</dbReference>
<evidence type="ECO:0000259" key="4">
    <source>
        <dbReference type="SMART" id="SM00797"/>
    </source>
</evidence>
<dbReference type="AlphaFoldDB" id="A0AB39MGB7"/>
<name>A0AB39MGB7_9ACTN</name>
<proteinExistence type="predicted"/>
<feature type="domain" description="Carboxyltransferase" evidence="4">
    <location>
        <begin position="25"/>
        <end position="305"/>
    </location>
</feature>
<evidence type="ECO:0000256" key="2">
    <source>
        <dbReference type="ARBA" id="ARBA00022801"/>
    </source>
</evidence>
<keyword evidence="2" id="KW-0378">Hydrolase</keyword>
<dbReference type="InterPro" id="IPR052708">
    <property type="entry name" value="PxpC"/>
</dbReference>
<reference evidence="5" key="1">
    <citation type="submission" date="2024-07" db="EMBL/GenBank/DDBJ databases">
        <authorList>
            <person name="Yu S.T."/>
        </authorList>
    </citation>
    <scope>NUCLEOTIDE SEQUENCE</scope>
    <source>
        <strain evidence="5">R08</strain>
    </source>
</reference>
<accession>A0AB39MGB7</accession>
<protein>
    <submittedName>
        <fullName evidence="5">Biotin-dependent carboxyltransferase family protein</fullName>
    </submittedName>
</protein>
<evidence type="ECO:0000313" key="5">
    <source>
        <dbReference type="EMBL" id="XDQ05282.1"/>
    </source>
</evidence>
<dbReference type="Pfam" id="PF02626">
    <property type="entry name" value="CT_A_B"/>
    <property type="match status" value="1"/>
</dbReference>
<dbReference type="SUPFAM" id="SSF50891">
    <property type="entry name" value="Cyclophilin-like"/>
    <property type="match status" value="1"/>
</dbReference>
<dbReference type="RefSeq" id="WP_369190537.1">
    <property type="nucleotide sequence ID" value="NZ_CP163431.1"/>
</dbReference>
<evidence type="ECO:0000256" key="1">
    <source>
        <dbReference type="ARBA" id="ARBA00022741"/>
    </source>
</evidence>
<keyword evidence="1" id="KW-0547">Nucleotide-binding</keyword>
<evidence type="ECO:0000256" key="3">
    <source>
        <dbReference type="ARBA" id="ARBA00022840"/>
    </source>
</evidence>
<dbReference type="SMART" id="SM00797">
    <property type="entry name" value="AHS2"/>
    <property type="match status" value="1"/>
</dbReference>
<gene>
    <name evidence="5" type="ORF">AB5J58_36295</name>
</gene>